<reference evidence="1" key="2">
    <citation type="submission" date="2015-07" db="EMBL/GenBank/DDBJ databases">
        <title>Plasmids, circular viruses and viroids from rat gut.</title>
        <authorList>
            <person name="Jorgensen T.J."/>
            <person name="Hansen M.A."/>
            <person name="Xu Z."/>
            <person name="Tabak M.A."/>
            <person name="Sorensen S.J."/>
            <person name="Hansen L.H."/>
        </authorList>
    </citation>
    <scope>NUCLEOTIDE SEQUENCE</scope>
    <source>
        <strain evidence="1">RGFK1713</strain>
    </source>
</reference>
<dbReference type="AlphaFoldDB" id="A0A0H5Q8L0"/>
<dbReference type="EMBL" id="LN854216">
    <property type="protein sequence ID" value="CRY97724.1"/>
    <property type="molecule type" value="Genomic_DNA"/>
</dbReference>
<reference evidence="1" key="1">
    <citation type="submission" date="2015-06" db="EMBL/GenBank/DDBJ databases">
        <authorList>
            <person name="Joergensen T."/>
        </authorList>
    </citation>
    <scope>NUCLEOTIDE SEQUENCE</scope>
    <source>
        <strain evidence="1">RGFK1713</strain>
    </source>
</reference>
<accession>A0A0H5Q8L0</accession>
<sequence>MASSMDGQIIAQPPLSEMKVNVNAVPKHQMDALCRVVIHCATEAFKDPKFAAEYEAWRRERYAKLPQNKKGDRVCQKKQTQSARHC</sequence>
<evidence type="ECO:0000313" key="1">
    <source>
        <dbReference type="EMBL" id="CRY97724.1"/>
    </source>
</evidence>
<organism evidence="1">
    <name type="scientific">uncultured prokaryote</name>
    <dbReference type="NCBI Taxonomy" id="198431"/>
    <lineage>
        <taxon>unclassified sequences</taxon>
        <taxon>environmental samples</taxon>
    </lineage>
</organism>
<proteinExistence type="predicted"/>
<protein>
    <submittedName>
        <fullName evidence="1">Uncharacterized protein</fullName>
    </submittedName>
</protein>
<name>A0A0H5Q8L0_9ZZZZ</name>